<accession>A0A150GXY8</accession>
<comment type="caution">
    <text evidence="2">The sequence shown here is derived from an EMBL/GenBank/DDBJ whole genome shotgun (WGS) entry which is preliminary data.</text>
</comment>
<proteinExistence type="predicted"/>
<feature type="region of interest" description="Disordered" evidence="1">
    <location>
        <begin position="1"/>
        <end position="29"/>
    </location>
</feature>
<dbReference type="Proteomes" id="UP000075714">
    <property type="component" value="Unassembled WGS sequence"/>
</dbReference>
<keyword evidence="3" id="KW-1185">Reference proteome</keyword>
<evidence type="ECO:0000256" key="1">
    <source>
        <dbReference type="SAM" id="MobiDB-lite"/>
    </source>
</evidence>
<protein>
    <submittedName>
        <fullName evidence="2">Uncharacterized protein</fullName>
    </submittedName>
</protein>
<evidence type="ECO:0000313" key="3">
    <source>
        <dbReference type="Proteomes" id="UP000075714"/>
    </source>
</evidence>
<organism evidence="2 3">
    <name type="scientific">Gonium pectorale</name>
    <name type="common">Green alga</name>
    <dbReference type="NCBI Taxonomy" id="33097"/>
    <lineage>
        <taxon>Eukaryota</taxon>
        <taxon>Viridiplantae</taxon>
        <taxon>Chlorophyta</taxon>
        <taxon>core chlorophytes</taxon>
        <taxon>Chlorophyceae</taxon>
        <taxon>CS clade</taxon>
        <taxon>Chlamydomonadales</taxon>
        <taxon>Volvocaceae</taxon>
        <taxon>Gonium</taxon>
    </lineage>
</organism>
<reference evidence="3" key="1">
    <citation type="journal article" date="2016" name="Nat. Commun.">
        <title>The Gonium pectorale genome demonstrates co-option of cell cycle regulation during the evolution of multicellularity.</title>
        <authorList>
            <person name="Hanschen E.R."/>
            <person name="Marriage T.N."/>
            <person name="Ferris P.J."/>
            <person name="Hamaji T."/>
            <person name="Toyoda A."/>
            <person name="Fujiyama A."/>
            <person name="Neme R."/>
            <person name="Noguchi H."/>
            <person name="Minakuchi Y."/>
            <person name="Suzuki M."/>
            <person name="Kawai-Toyooka H."/>
            <person name="Smith D.R."/>
            <person name="Sparks H."/>
            <person name="Anderson J."/>
            <person name="Bakaric R."/>
            <person name="Luria V."/>
            <person name="Karger A."/>
            <person name="Kirschner M.W."/>
            <person name="Durand P.M."/>
            <person name="Michod R.E."/>
            <person name="Nozaki H."/>
            <person name="Olson B.J."/>
        </authorList>
    </citation>
    <scope>NUCLEOTIDE SEQUENCE [LARGE SCALE GENOMIC DNA]</scope>
    <source>
        <strain evidence="3">NIES-2863</strain>
    </source>
</reference>
<dbReference type="AlphaFoldDB" id="A0A150GXY8"/>
<name>A0A150GXY8_GONPE</name>
<gene>
    <name evidence="2" type="ORF">GPECTOR_4g720</name>
</gene>
<dbReference type="EMBL" id="LSYV01000005">
    <property type="protein sequence ID" value="KXZ54654.1"/>
    <property type="molecule type" value="Genomic_DNA"/>
</dbReference>
<sequence length="77" mass="7156">MQRAAFNLATASESAAPPHGLPAPGLHPPALQGAGLGPAVINSPGSGAGPMAAAAGAGGVDPNLLAQLLLLSAQGGN</sequence>
<evidence type="ECO:0000313" key="2">
    <source>
        <dbReference type="EMBL" id="KXZ54654.1"/>
    </source>
</evidence>